<dbReference type="RefSeq" id="WP_006933916.1">
    <property type="nucleotide sequence ID" value="NZ_BAAAYP010000002.1"/>
</dbReference>
<dbReference type="Proteomes" id="UP001163947">
    <property type="component" value="Chromosome"/>
</dbReference>
<dbReference type="Gene3D" id="3.90.1140.10">
    <property type="entry name" value="Cyclic phosphodiesterase"/>
    <property type="match status" value="1"/>
</dbReference>
<evidence type="ECO:0000313" key="4">
    <source>
        <dbReference type="Proteomes" id="UP001163947"/>
    </source>
</evidence>
<evidence type="ECO:0000313" key="1">
    <source>
        <dbReference type="EMBL" id="GES39143.1"/>
    </source>
</evidence>
<dbReference type="EMBL" id="CP106982">
    <property type="protein sequence ID" value="UYF92878.1"/>
    <property type="molecule type" value="Genomic_DNA"/>
</dbReference>
<evidence type="ECO:0000313" key="3">
    <source>
        <dbReference type="Proteomes" id="UP000325466"/>
    </source>
</evidence>
<protein>
    <submittedName>
        <fullName evidence="2">2'-5' RNA ligase family protein</fullName>
    </submittedName>
</protein>
<accession>A0A059MT15</accession>
<dbReference type="GO" id="GO:0016874">
    <property type="term" value="F:ligase activity"/>
    <property type="evidence" value="ECO:0007669"/>
    <property type="project" value="UniProtKB-KW"/>
</dbReference>
<reference evidence="1" key="2">
    <citation type="submission" date="2019-10" db="EMBL/GenBank/DDBJ databases">
        <title>Draft genome sequence of Rhodococcus aetherivorans JCM 14343.</title>
        <authorList>
            <person name="Inoue D."/>
            <person name="Nakazawa M."/>
            <person name="Yamamoto N."/>
            <person name="Sei K."/>
            <person name="Ike M."/>
        </authorList>
    </citation>
    <scope>NUCLEOTIDE SEQUENCE</scope>
    <source>
        <strain evidence="1">JCM 14343</strain>
    </source>
</reference>
<sequence length="174" mass="18989">MALAVCLLFDAAARRALQQLWARLEDLGVPTLLTHTHGRHVPHLSYAVLRSYDVDDVTAALEALPDGGPLTLYSDGLGAFRRGRIWLAPAPTADLLRRQQRVVDTVTATGADLHKHYRPGVWTPHLTLSPRARLDDLPRVAAAVYDVLPLATAVSGAALIDTTTGERRPLRRVP</sequence>
<dbReference type="InterPro" id="IPR009097">
    <property type="entry name" value="Cyclic_Pdiesterase"/>
</dbReference>
<gene>
    <name evidence="2" type="ORF">OCS65_20735</name>
    <name evidence="1" type="ORF">RAJCM14343_4411</name>
</gene>
<dbReference type="Proteomes" id="UP000325466">
    <property type="component" value="Unassembled WGS sequence"/>
</dbReference>
<dbReference type="GeneID" id="83622897"/>
<dbReference type="KEGG" id="rav:AAT18_08210"/>
<accession>A0A0F6VI19</accession>
<dbReference type="Pfam" id="PF13563">
    <property type="entry name" value="2_5_RNA_ligase2"/>
    <property type="match status" value="1"/>
</dbReference>
<accession>N1M012</accession>
<reference evidence="1 3" key="1">
    <citation type="journal article" date="2018" name="Biodegradation">
        <title>1,4-Dioxane degradation characteristics of Rhodococcus aetherivorans JCM 14343.</title>
        <authorList>
            <person name="Inoue D."/>
            <person name="Tsunoda T."/>
            <person name="Yamamoto N."/>
            <person name="Ike M."/>
            <person name="Sei K."/>
        </authorList>
    </citation>
    <scope>NUCLEOTIDE SEQUENCE [LARGE SCALE GENOMIC DNA]</scope>
    <source>
        <strain evidence="1 3">JCM 14343</strain>
    </source>
</reference>
<keyword evidence="2" id="KW-0436">Ligase</keyword>
<reference evidence="2" key="3">
    <citation type="submission" date="2022-09" db="EMBL/GenBank/DDBJ databases">
        <title>The genome sequence of Rhodococcus aetherivorans N1.</title>
        <authorList>
            <person name="Jiang W."/>
        </authorList>
    </citation>
    <scope>NUCLEOTIDE SEQUENCE</scope>
    <source>
        <strain evidence="2">N1</strain>
    </source>
</reference>
<proteinExistence type="predicted"/>
<name>A0A059MT15_9NOCA</name>
<evidence type="ECO:0000313" key="2">
    <source>
        <dbReference type="EMBL" id="UYF92878.1"/>
    </source>
</evidence>
<dbReference type="EMBL" id="BLAH01000110">
    <property type="protein sequence ID" value="GES39143.1"/>
    <property type="molecule type" value="Genomic_DNA"/>
</dbReference>
<dbReference type="SUPFAM" id="SSF55144">
    <property type="entry name" value="LigT-like"/>
    <property type="match status" value="1"/>
</dbReference>
<keyword evidence="3" id="KW-1185">Reference proteome</keyword>
<dbReference type="AlphaFoldDB" id="A0A059MT15"/>
<organism evidence="2 4">
    <name type="scientific">Rhodococcus aetherivorans</name>
    <dbReference type="NCBI Taxonomy" id="191292"/>
    <lineage>
        <taxon>Bacteria</taxon>
        <taxon>Bacillati</taxon>
        <taxon>Actinomycetota</taxon>
        <taxon>Actinomycetes</taxon>
        <taxon>Mycobacteriales</taxon>
        <taxon>Nocardiaceae</taxon>
        <taxon>Rhodococcus</taxon>
    </lineage>
</organism>